<protein>
    <submittedName>
        <fullName evidence="4">Uncharacterized protein</fullName>
    </submittedName>
</protein>
<feature type="compositionally biased region" description="Basic and acidic residues" evidence="1">
    <location>
        <begin position="1"/>
        <end position="12"/>
    </location>
</feature>
<feature type="compositionally biased region" description="Polar residues" evidence="1">
    <location>
        <begin position="539"/>
        <end position="564"/>
    </location>
</feature>
<dbReference type="EMBL" id="OZ020097">
    <property type="protein sequence ID" value="CAK9269256.1"/>
    <property type="molecule type" value="Genomic_DNA"/>
</dbReference>
<feature type="region of interest" description="Disordered" evidence="1">
    <location>
        <begin position="538"/>
        <end position="596"/>
    </location>
</feature>
<dbReference type="InterPro" id="IPR001005">
    <property type="entry name" value="SANT/Myb"/>
</dbReference>
<evidence type="ECO:0000259" key="2">
    <source>
        <dbReference type="PROSITE" id="PS50090"/>
    </source>
</evidence>
<dbReference type="CDD" id="cd00167">
    <property type="entry name" value="SANT"/>
    <property type="match status" value="3"/>
</dbReference>
<dbReference type="SMART" id="SM00717">
    <property type="entry name" value="SANT"/>
    <property type="match status" value="3"/>
</dbReference>
<feature type="region of interest" description="Disordered" evidence="1">
    <location>
        <begin position="894"/>
        <end position="914"/>
    </location>
</feature>
<reference evidence="4 5" key="1">
    <citation type="submission" date="2024-02" db="EMBL/GenBank/DDBJ databases">
        <authorList>
            <consortium name="ELIXIR-Norway"/>
            <consortium name="Elixir Norway"/>
        </authorList>
    </citation>
    <scope>NUCLEOTIDE SEQUENCE [LARGE SCALE GENOMIC DNA]</scope>
</reference>
<accession>A0ABP0WQX0</accession>
<feature type="region of interest" description="Disordered" evidence="1">
    <location>
        <begin position="1"/>
        <end position="68"/>
    </location>
</feature>
<gene>
    <name evidence="4" type="ORF">CSSPJE1EN1_LOCUS14734</name>
</gene>
<feature type="domain" description="Myb-like" evidence="2">
    <location>
        <begin position="57"/>
        <end position="108"/>
    </location>
</feature>
<feature type="domain" description="HTH myb-type" evidence="3">
    <location>
        <begin position="109"/>
        <end position="164"/>
    </location>
</feature>
<dbReference type="Pfam" id="PF00249">
    <property type="entry name" value="Myb_DNA-binding"/>
    <property type="match status" value="3"/>
</dbReference>
<organism evidence="4 5">
    <name type="scientific">Sphagnum jensenii</name>
    <dbReference type="NCBI Taxonomy" id="128206"/>
    <lineage>
        <taxon>Eukaryota</taxon>
        <taxon>Viridiplantae</taxon>
        <taxon>Streptophyta</taxon>
        <taxon>Embryophyta</taxon>
        <taxon>Bryophyta</taxon>
        <taxon>Sphagnophytina</taxon>
        <taxon>Sphagnopsida</taxon>
        <taxon>Sphagnales</taxon>
        <taxon>Sphagnaceae</taxon>
        <taxon>Sphagnum</taxon>
    </lineage>
</organism>
<feature type="domain" description="Myb-like" evidence="2">
    <location>
        <begin position="161"/>
        <end position="211"/>
    </location>
</feature>
<keyword evidence="5" id="KW-1185">Reference proteome</keyword>
<dbReference type="Gene3D" id="1.10.10.60">
    <property type="entry name" value="Homeodomain-like"/>
    <property type="match status" value="3"/>
</dbReference>
<evidence type="ECO:0000259" key="3">
    <source>
        <dbReference type="PROSITE" id="PS51294"/>
    </source>
</evidence>
<name>A0ABP0WQX0_9BRYO</name>
<dbReference type="Proteomes" id="UP001497444">
    <property type="component" value="Chromosome 2"/>
</dbReference>
<dbReference type="InterPro" id="IPR009057">
    <property type="entry name" value="Homeodomain-like_sf"/>
</dbReference>
<dbReference type="PANTHER" id="PTHR45614:SF232">
    <property type="entry name" value="TRANSCRIPTION FACTOR MYB3R-2"/>
    <property type="match status" value="1"/>
</dbReference>
<evidence type="ECO:0000313" key="5">
    <source>
        <dbReference type="Proteomes" id="UP001497444"/>
    </source>
</evidence>
<feature type="domain" description="HTH myb-type" evidence="3">
    <location>
        <begin position="165"/>
        <end position="215"/>
    </location>
</feature>
<dbReference type="PROSITE" id="PS50090">
    <property type="entry name" value="MYB_LIKE"/>
    <property type="match status" value="3"/>
</dbReference>
<evidence type="ECO:0000256" key="1">
    <source>
        <dbReference type="SAM" id="MobiDB-lite"/>
    </source>
</evidence>
<sequence length="1047" mass="113310">MTKNNHDQESLLEKVQFSSTGGENQTQPNGDSENKAEGLVHPPAATFNSHRRTGGPTRRSSKGGWTPEEDEVLRRAVQLLKGKNWKKIAEFFTDRTDVQCLHRWQKVLNPDLVKGAWTKVEDDLIMELVAKHGPTKWSMIAQSLPGRIGKQCRERWHNHLNPNIKREAWSEQEDLTLINAHQLYGNKWAEIAKFLPGRTDNSIKNHWHSTMKKRVDPETATDPVSKALAAYQAQQDAITSAGSSMHLEPAMNMTGRVGPSTSKFKTFCQPFECFRGMSTNPYMTFYDGDGDLPMSKAAVTAAAAAPLQQSSLHAWLESGALSTTMDLPRHPSFSLVSPMSPSSKGFPSMAIPSPLSTSASFLTSSMPVAPLDSMDSITPLHGRPAATSGQSVATMDTQQPETKSMMEGITKLLDTNPTSAAECDDTQGDNPTGNEVVGYQDEVLRAANQAVGDYHPGATYMLMEVELEEEDRDTEGSMGIEMEGLFYEPPRFPCSSESPFVSYDLIQSGQALQAYSPLGIRQMIVSMGNCITPPPYHLSSESPFQGNSPQSRLRSAAQSFSGSPSILRKRPRHLVIPPKQGNSNTGGKKDRRLGPSWMSPRVKEEKTTTADLLNCSVKTPDSTVQCSSLREESVKPDCQARTALFVSPPYHLGKSSSSEVVPGDLLNSEYRTQDCTKDRSGGVGCYSSLPTSARDGREVAAACSTGISEAAGGKCTKQQSHGLTHEYHTGSIQWADSEQATKEGSLLVEQRTNGKGKPFFPLEANTLSTHVLLGTEKDDSGMVLGGNPGFGEMRASCEASMLRSESLIAAAAVSSKVPDQTEMMSQGGSMPPLGAWASLRYASSPGSAVLQEAPGIDWLAELESINFASVMSDGSFSSPTAIWREHWRVDPFPSAEKDGAISSVEGSDAPARGREDDALGIMEHLNEDNAAAYCEAEEVLASLPSAVCMASPHSQYRTRTNVGHSPHDCKENMRNISVDGGTSSSFVNWLPPFHVDFLSPDRGITRTPVRGGSTLGLNGGLDETHAVGGGGSCDQFSPSIYLLKECR</sequence>
<proteinExistence type="predicted"/>
<dbReference type="PANTHER" id="PTHR45614">
    <property type="entry name" value="MYB PROTEIN-RELATED"/>
    <property type="match status" value="1"/>
</dbReference>
<dbReference type="InterPro" id="IPR017930">
    <property type="entry name" value="Myb_dom"/>
</dbReference>
<feature type="domain" description="HTH myb-type" evidence="3">
    <location>
        <begin position="62"/>
        <end position="108"/>
    </location>
</feature>
<feature type="domain" description="Myb-like" evidence="2">
    <location>
        <begin position="109"/>
        <end position="160"/>
    </location>
</feature>
<dbReference type="PROSITE" id="PS51294">
    <property type="entry name" value="HTH_MYB"/>
    <property type="match status" value="3"/>
</dbReference>
<dbReference type="SUPFAM" id="SSF46689">
    <property type="entry name" value="Homeodomain-like"/>
    <property type="match status" value="2"/>
</dbReference>
<feature type="compositionally biased region" description="Polar residues" evidence="1">
    <location>
        <begin position="16"/>
        <end position="31"/>
    </location>
</feature>
<evidence type="ECO:0000313" key="4">
    <source>
        <dbReference type="EMBL" id="CAK9269256.1"/>
    </source>
</evidence>
<dbReference type="InterPro" id="IPR050560">
    <property type="entry name" value="MYB_TF"/>
</dbReference>